<dbReference type="EMBL" id="JPXS01000062">
    <property type="protein sequence ID" value="KGQ29817.1"/>
    <property type="molecule type" value="Genomic_DNA"/>
</dbReference>
<protein>
    <submittedName>
        <fullName evidence="1">Uncharacterized protein</fullName>
    </submittedName>
</protein>
<reference evidence="1 2" key="1">
    <citation type="submission" date="2014-08" db="EMBL/GenBank/DDBJ databases">
        <title>Chaperone-usher fimbriae in a diverse selection of Gallibacterium genomes.</title>
        <authorList>
            <person name="Kudirkiene E."/>
            <person name="Bager R.J."/>
            <person name="Johnson T.J."/>
            <person name="Bojesen A.M."/>
        </authorList>
    </citation>
    <scope>NUCLEOTIDE SEQUENCE [LARGE SCALE GENOMIC DNA]</scope>
    <source>
        <strain evidence="1 2">20558/3kl.</strain>
    </source>
</reference>
<organism evidence="1 2">
    <name type="scientific">Gallibacterium anatis</name>
    <dbReference type="NCBI Taxonomy" id="750"/>
    <lineage>
        <taxon>Bacteria</taxon>
        <taxon>Pseudomonadati</taxon>
        <taxon>Pseudomonadota</taxon>
        <taxon>Gammaproteobacteria</taxon>
        <taxon>Pasteurellales</taxon>
        <taxon>Pasteurellaceae</taxon>
        <taxon>Gallibacterium</taxon>
    </lineage>
</organism>
<dbReference type="AlphaFoldDB" id="A0A0A2XFN4"/>
<proteinExistence type="predicted"/>
<comment type="caution">
    <text evidence="1">The sequence shown here is derived from an EMBL/GenBank/DDBJ whole genome shotgun (WGS) entry which is preliminary data.</text>
</comment>
<name>A0A0A2XFN4_9PAST</name>
<accession>A0A0A2XFN4</accession>
<evidence type="ECO:0000313" key="1">
    <source>
        <dbReference type="EMBL" id="KGQ29817.1"/>
    </source>
</evidence>
<dbReference type="Proteomes" id="UP000030526">
    <property type="component" value="Unassembled WGS sequence"/>
</dbReference>
<evidence type="ECO:0000313" key="2">
    <source>
        <dbReference type="Proteomes" id="UP000030526"/>
    </source>
</evidence>
<sequence>MSDDKIIQLFTRNSMPKKRPQRQNLVSKKSNSIKGDNNIIFTDNQSVNLNLNVSPPRTTVKIQKNHSHIDDSTAYKIKEIVDHLVEKEVAGGMSTQQAYAKWYGALKRRYRVTSYTLIPAYLKDEAISWLQQQSAIKRSKISRNNNNLYRNELFTAIYARSNNLGLSKGELYNIVFNKFNKRVSSLTQLSDDSLRRLYQFIMSL</sequence>
<gene>
    <name evidence="1" type="ORF">JP32_10490</name>
</gene>
<dbReference type="RefSeq" id="WP_039084756.1">
    <property type="nucleotide sequence ID" value="NZ_JPXS01000062.1"/>
</dbReference>